<reference evidence="2" key="2">
    <citation type="submission" date="2010-04" db="EMBL/GenBank/DDBJ databases">
        <authorList>
            <person name="Buell R."/>
            <person name="Hamilton J."/>
            <person name="Hostetler J."/>
        </authorList>
    </citation>
    <scope>NUCLEOTIDE SEQUENCE [LARGE SCALE GENOMIC DNA]</scope>
    <source>
        <strain evidence="2">DAOM:BR144</strain>
    </source>
</reference>
<evidence type="ECO:0000313" key="1">
    <source>
        <dbReference type="EnsemblProtists" id="PYU1_T007170"/>
    </source>
</evidence>
<accession>K3WQC8</accession>
<name>K3WQC8_GLOUD</name>
<dbReference type="Proteomes" id="UP000019132">
    <property type="component" value="Unassembled WGS sequence"/>
</dbReference>
<dbReference type="VEuPathDB" id="FungiDB:PYU1_G007155"/>
<organism evidence="1 2">
    <name type="scientific">Globisporangium ultimum (strain ATCC 200006 / CBS 805.95 / DAOM BR144)</name>
    <name type="common">Pythium ultimum</name>
    <dbReference type="NCBI Taxonomy" id="431595"/>
    <lineage>
        <taxon>Eukaryota</taxon>
        <taxon>Sar</taxon>
        <taxon>Stramenopiles</taxon>
        <taxon>Oomycota</taxon>
        <taxon>Peronosporomycetes</taxon>
        <taxon>Pythiales</taxon>
        <taxon>Pythiaceae</taxon>
        <taxon>Globisporangium</taxon>
    </lineage>
</organism>
<reference evidence="2" key="1">
    <citation type="journal article" date="2010" name="Genome Biol.">
        <title>Genome sequence of the necrotrophic plant pathogen Pythium ultimum reveals original pathogenicity mechanisms and effector repertoire.</title>
        <authorList>
            <person name="Levesque C.A."/>
            <person name="Brouwer H."/>
            <person name="Cano L."/>
            <person name="Hamilton J.P."/>
            <person name="Holt C."/>
            <person name="Huitema E."/>
            <person name="Raffaele S."/>
            <person name="Robideau G.P."/>
            <person name="Thines M."/>
            <person name="Win J."/>
            <person name="Zerillo M.M."/>
            <person name="Beakes G.W."/>
            <person name="Boore J.L."/>
            <person name="Busam D."/>
            <person name="Dumas B."/>
            <person name="Ferriera S."/>
            <person name="Fuerstenberg S.I."/>
            <person name="Gachon C.M."/>
            <person name="Gaulin E."/>
            <person name="Govers F."/>
            <person name="Grenville-Briggs L."/>
            <person name="Horner N."/>
            <person name="Hostetler J."/>
            <person name="Jiang R.H."/>
            <person name="Johnson J."/>
            <person name="Krajaejun T."/>
            <person name="Lin H."/>
            <person name="Meijer H.J."/>
            <person name="Moore B."/>
            <person name="Morris P."/>
            <person name="Phuntmart V."/>
            <person name="Puiu D."/>
            <person name="Shetty J."/>
            <person name="Stajich J.E."/>
            <person name="Tripathy S."/>
            <person name="Wawra S."/>
            <person name="van West P."/>
            <person name="Whitty B.R."/>
            <person name="Coutinho P.M."/>
            <person name="Henrissat B."/>
            <person name="Martin F."/>
            <person name="Thomas P.D."/>
            <person name="Tyler B.M."/>
            <person name="De Vries R.P."/>
            <person name="Kamoun S."/>
            <person name="Yandell M."/>
            <person name="Tisserat N."/>
            <person name="Buell C.R."/>
        </authorList>
    </citation>
    <scope>NUCLEOTIDE SEQUENCE</scope>
    <source>
        <strain evidence="2">DAOM:BR144</strain>
    </source>
</reference>
<dbReference type="AlphaFoldDB" id="K3WQC8"/>
<dbReference type="EMBL" id="GL376560">
    <property type="status" value="NOT_ANNOTATED_CDS"/>
    <property type="molecule type" value="Genomic_DNA"/>
</dbReference>
<evidence type="ECO:0000313" key="2">
    <source>
        <dbReference type="Proteomes" id="UP000019132"/>
    </source>
</evidence>
<protein>
    <submittedName>
        <fullName evidence="1">Uncharacterized protein</fullName>
    </submittedName>
</protein>
<dbReference type="InParanoid" id="K3WQC8"/>
<dbReference type="HOGENOM" id="CLU_2727803_0_0_1"/>
<proteinExistence type="predicted"/>
<dbReference type="EnsemblProtists" id="PYU1_T007170">
    <property type="protein sequence ID" value="PYU1_T007170"/>
    <property type="gene ID" value="PYU1_G007155"/>
</dbReference>
<keyword evidence="2" id="KW-1185">Reference proteome</keyword>
<sequence>MSRLAKLTAANPNATIDMTIIEGIKDSVMHRGGVVSCDTRTIEEYRYEGEIFTTDILAWYTIVIALRGAAQT</sequence>
<reference evidence="1" key="3">
    <citation type="submission" date="2015-02" db="UniProtKB">
        <authorList>
            <consortium name="EnsemblProtists"/>
        </authorList>
    </citation>
    <scope>IDENTIFICATION</scope>
    <source>
        <strain evidence="1">DAOM BR144</strain>
    </source>
</reference>